<name>A0A194XTS1_MOLSC</name>
<protein>
    <submittedName>
        <fullName evidence="1">Uncharacterized protein</fullName>
    </submittedName>
</protein>
<dbReference type="KEGG" id="psco:LY89DRAFT_167207"/>
<dbReference type="RefSeq" id="XP_018077452.1">
    <property type="nucleotide sequence ID" value="XM_018205538.1"/>
</dbReference>
<dbReference type="InParanoid" id="A0A194XTS1"/>
<evidence type="ECO:0000313" key="2">
    <source>
        <dbReference type="Proteomes" id="UP000070700"/>
    </source>
</evidence>
<gene>
    <name evidence="1" type="ORF">LY89DRAFT_167207</name>
</gene>
<dbReference type="EMBL" id="KQ947405">
    <property type="protein sequence ID" value="KUJ23097.1"/>
    <property type="molecule type" value="Genomic_DNA"/>
</dbReference>
<proteinExistence type="predicted"/>
<dbReference type="Proteomes" id="UP000070700">
    <property type="component" value="Unassembled WGS sequence"/>
</dbReference>
<accession>A0A194XTS1</accession>
<dbReference type="AlphaFoldDB" id="A0A194XTS1"/>
<reference evidence="1 2" key="1">
    <citation type="submission" date="2015-10" db="EMBL/GenBank/DDBJ databases">
        <title>Full genome of DAOMC 229536 Phialocephala scopiformis, a fungal endophyte of spruce producing the potent anti-insectan compound rugulosin.</title>
        <authorList>
            <consortium name="DOE Joint Genome Institute"/>
            <person name="Walker A.K."/>
            <person name="Frasz S.L."/>
            <person name="Seifert K.A."/>
            <person name="Miller J.D."/>
            <person name="Mondo S.J."/>
            <person name="Labutti K."/>
            <person name="Lipzen A."/>
            <person name="Dockter R."/>
            <person name="Kennedy M."/>
            <person name="Grigoriev I.V."/>
            <person name="Spatafora J.W."/>
        </authorList>
    </citation>
    <scope>NUCLEOTIDE SEQUENCE [LARGE SCALE GENOMIC DNA]</scope>
    <source>
        <strain evidence="1 2">CBS 120377</strain>
    </source>
</reference>
<evidence type="ECO:0000313" key="1">
    <source>
        <dbReference type="EMBL" id="KUJ23097.1"/>
    </source>
</evidence>
<organism evidence="1 2">
    <name type="scientific">Mollisia scopiformis</name>
    <name type="common">Conifer needle endophyte fungus</name>
    <name type="synonym">Phialocephala scopiformis</name>
    <dbReference type="NCBI Taxonomy" id="149040"/>
    <lineage>
        <taxon>Eukaryota</taxon>
        <taxon>Fungi</taxon>
        <taxon>Dikarya</taxon>
        <taxon>Ascomycota</taxon>
        <taxon>Pezizomycotina</taxon>
        <taxon>Leotiomycetes</taxon>
        <taxon>Helotiales</taxon>
        <taxon>Mollisiaceae</taxon>
        <taxon>Mollisia</taxon>
    </lineage>
</organism>
<sequence>MDGRGLTSVPGYYIQHGLFKTRALTGRRRTGDPLKSVANFKPLNSQTATHTPTTFDPNLSCDRFPIAHLRFAKTQSSHSPHGTTIAVDRNNSYICAQQPGIFEKRRPRGLCSLAPRSRRGCLSFLFQQHRQVSAPRHQHGVGGWGSSGWPSLTLEDSKQTSPEAENFWGPNLRACGIYSHAIPAKG</sequence>
<dbReference type="GeneID" id="28815264"/>
<keyword evidence="2" id="KW-1185">Reference proteome</keyword>